<dbReference type="Pfam" id="PF08393">
    <property type="entry name" value="DHC_N2"/>
    <property type="match status" value="1"/>
</dbReference>
<evidence type="ECO:0000256" key="5">
    <source>
        <dbReference type="ARBA" id="ARBA00022701"/>
    </source>
</evidence>
<evidence type="ECO:0000256" key="9">
    <source>
        <dbReference type="ARBA" id="ARBA00022846"/>
    </source>
</evidence>
<keyword evidence="10" id="KW-0243">Dynein</keyword>
<comment type="similarity">
    <text evidence="3">Belongs to the dynein heavy chain family.</text>
</comment>
<dbReference type="InterPro" id="IPR035706">
    <property type="entry name" value="AAA_9"/>
</dbReference>
<evidence type="ECO:0000256" key="4">
    <source>
        <dbReference type="ARBA" id="ARBA00022490"/>
    </source>
</evidence>
<dbReference type="Pfam" id="PF03028">
    <property type="entry name" value="Dynein_heavy"/>
    <property type="match status" value="1"/>
</dbReference>
<dbReference type="Pfam" id="PF12775">
    <property type="entry name" value="AAA_7"/>
    <property type="match status" value="1"/>
</dbReference>
<dbReference type="InterPro" id="IPR042228">
    <property type="entry name" value="Dynein_linker_3"/>
</dbReference>
<dbReference type="Gene3D" id="1.10.472.130">
    <property type="match status" value="1"/>
</dbReference>
<keyword evidence="6" id="KW-0677">Repeat</keyword>
<dbReference type="InterPro" id="IPR027417">
    <property type="entry name" value="P-loop_NTPase"/>
</dbReference>
<evidence type="ECO:0000256" key="20">
    <source>
        <dbReference type="SAM" id="Coils"/>
    </source>
</evidence>
<dbReference type="GO" id="GO:0051959">
    <property type="term" value="F:dynein light intermediate chain binding"/>
    <property type="evidence" value="ECO:0007669"/>
    <property type="project" value="InterPro"/>
</dbReference>
<dbReference type="InterPro" id="IPR004273">
    <property type="entry name" value="Dynein_heavy_D6_P-loop"/>
</dbReference>
<dbReference type="GO" id="GO:0005874">
    <property type="term" value="C:microtubule"/>
    <property type="evidence" value="ECO:0007669"/>
    <property type="project" value="UniProtKB-KW"/>
</dbReference>
<evidence type="ECO:0000256" key="8">
    <source>
        <dbReference type="ARBA" id="ARBA00022840"/>
    </source>
</evidence>
<evidence type="ECO:0000259" key="22">
    <source>
        <dbReference type="SMART" id="SM00382"/>
    </source>
</evidence>
<keyword evidence="9" id="KW-0282">Flagellum</keyword>
<dbReference type="FunFam" id="1.10.8.720:FF:000001">
    <property type="entry name" value="dynein heavy chain 7, axonemal"/>
    <property type="match status" value="1"/>
</dbReference>
<evidence type="ECO:0000256" key="11">
    <source>
        <dbReference type="ARBA" id="ARBA00023054"/>
    </source>
</evidence>
<dbReference type="PANTHER" id="PTHR22878:SF72">
    <property type="entry name" value="DYNEIN HEAVY CHAIN 3, AXONEMAL"/>
    <property type="match status" value="1"/>
</dbReference>
<dbReference type="Gene3D" id="1.10.287.2620">
    <property type="match status" value="1"/>
</dbReference>
<dbReference type="Gene3D" id="3.10.490.20">
    <property type="match status" value="1"/>
</dbReference>
<dbReference type="Pfam" id="PF18198">
    <property type="entry name" value="AAA_lid_11"/>
    <property type="match status" value="1"/>
</dbReference>
<dbReference type="Pfam" id="PF12774">
    <property type="entry name" value="AAA_6"/>
    <property type="match status" value="1"/>
</dbReference>
<dbReference type="FunFam" id="1.20.920.20:FF:000006">
    <property type="entry name" value="Dynein, axonemal, heavy chain 6"/>
    <property type="match status" value="1"/>
</dbReference>
<dbReference type="InterPro" id="IPR042222">
    <property type="entry name" value="Dynein_2_N"/>
</dbReference>
<dbReference type="Pfam" id="PF12780">
    <property type="entry name" value="AAA_8"/>
    <property type="match status" value="1"/>
</dbReference>
<dbReference type="FunFam" id="3.40.50.300:FF:000223">
    <property type="entry name" value="Dynein heavy chain 3, axonemal"/>
    <property type="match status" value="1"/>
</dbReference>
<dbReference type="FunFam" id="1.10.287.2620:FF:000002">
    <property type="entry name" value="Dynein heavy chain 2, axonemal"/>
    <property type="match status" value="1"/>
</dbReference>
<dbReference type="FunFam" id="1.20.140.100:FF:000004">
    <property type="entry name" value="Dynein axonemal heavy chain 6"/>
    <property type="match status" value="1"/>
</dbReference>
<dbReference type="Gene3D" id="1.10.8.710">
    <property type="match status" value="1"/>
</dbReference>
<dbReference type="Gene3D" id="6.10.140.1060">
    <property type="match status" value="1"/>
</dbReference>
<dbReference type="GO" id="GO:0008569">
    <property type="term" value="F:minus-end-directed microtubule motor activity"/>
    <property type="evidence" value="ECO:0007669"/>
    <property type="project" value="InterPro"/>
</dbReference>
<dbReference type="InterPro" id="IPR024743">
    <property type="entry name" value="Dynein_HC_stalk"/>
</dbReference>
<evidence type="ECO:0000256" key="10">
    <source>
        <dbReference type="ARBA" id="ARBA00023017"/>
    </source>
</evidence>
<dbReference type="InterPro" id="IPR003593">
    <property type="entry name" value="AAA+_ATPase"/>
</dbReference>
<keyword evidence="4" id="KW-0963">Cytoplasm</keyword>
<dbReference type="InterPro" id="IPR043160">
    <property type="entry name" value="Dynein_C_barrel"/>
</dbReference>
<feature type="domain" description="AAA+ ATPase" evidence="22">
    <location>
        <begin position="1448"/>
        <end position="1587"/>
    </location>
</feature>
<dbReference type="Gene3D" id="1.20.58.1120">
    <property type="match status" value="1"/>
</dbReference>
<dbReference type="OMA" id="FPYDERA"/>
<feature type="domain" description="AAA+ ATPase" evidence="22">
    <location>
        <begin position="2117"/>
        <end position="2264"/>
    </location>
</feature>
<organism evidence="23 24">
    <name type="scientific">Biomphalaria glabrata</name>
    <name type="common">Bloodfluke planorb</name>
    <name type="synonym">Freshwater snail</name>
    <dbReference type="NCBI Taxonomy" id="6526"/>
    <lineage>
        <taxon>Eukaryota</taxon>
        <taxon>Metazoa</taxon>
        <taxon>Spiralia</taxon>
        <taxon>Lophotrochozoa</taxon>
        <taxon>Mollusca</taxon>
        <taxon>Gastropoda</taxon>
        <taxon>Heterobranchia</taxon>
        <taxon>Euthyneura</taxon>
        <taxon>Panpulmonata</taxon>
        <taxon>Hygrophila</taxon>
        <taxon>Lymnaeoidea</taxon>
        <taxon>Planorbidae</taxon>
        <taxon>Biomphalaria</taxon>
    </lineage>
</organism>
<dbReference type="InterPro" id="IPR024317">
    <property type="entry name" value="Dynein_heavy_chain_D4_dom"/>
</dbReference>
<keyword evidence="13" id="KW-0505">Motor protein</keyword>
<dbReference type="InterPro" id="IPR041658">
    <property type="entry name" value="AAA_lid_11"/>
</dbReference>
<dbReference type="FunFam" id="3.10.490.20:FF:000001">
    <property type="entry name" value="dynein heavy chain 7, axonemal"/>
    <property type="match status" value="1"/>
</dbReference>
<dbReference type="FunFam" id="1.20.1270.280:FF:000001">
    <property type="entry name" value="dynein heavy chain 7, axonemal"/>
    <property type="match status" value="1"/>
</dbReference>
<protein>
    <recommendedName>
        <fullName evidence="17">Dynein axonemal heavy chain 7</fullName>
    </recommendedName>
    <alternativeName>
        <fullName evidence="19">Axonemal beta dynein heavy chain 7</fullName>
    </alternativeName>
    <alternativeName>
        <fullName evidence="18">Ciliary dynein heavy chain 7</fullName>
    </alternativeName>
</protein>
<gene>
    <name evidence="24" type="primary">LOC106056532</name>
</gene>
<dbReference type="FunFam" id="1.10.8.1220:FF:000001">
    <property type="entry name" value="Dynein axonemal heavy chain 5"/>
    <property type="match status" value="1"/>
</dbReference>
<dbReference type="RefSeq" id="XP_055882501.1">
    <property type="nucleotide sequence ID" value="XM_056026526.1"/>
</dbReference>
<evidence type="ECO:0000256" key="14">
    <source>
        <dbReference type="ARBA" id="ARBA00023212"/>
    </source>
</evidence>
<keyword evidence="14" id="KW-0206">Cytoskeleton</keyword>
<dbReference type="FunFam" id="1.20.920.30:FF:000002">
    <property type="entry name" value="Dynein axonemal heavy chain 3"/>
    <property type="match status" value="1"/>
</dbReference>
<feature type="compositionally biased region" description="Polar residues" evidence="21">
    <location>
        <begin position="186"/>
        <end position="201"/>
    </location>
</feature>
<dbReference type="PANTHER" id="PTHR22878">
    <property type="entry name" value="DYNEIN HEAVY CHAIN 6, AXONEMAL-LIKE-RELATED"/>
    <property type="match status" value="1"/>
</dbReference>
<evidence type="ECO:0000256" key="1">
    <source>
        <dbReference type="ARBA" id="ARBA00004230"/>
    </source>
</evidence>
<dbReference type="InterPro" id="IPR041589">
    <property type="entry name" value="DNAH3_AAA_lid_1"/>
</dbReference>
<keyword evidence="12" id="KW-0969">Cilium</keyword>
<keyword evidence="15" id="KW-0966">Cell projection</keyword>
<evidence type="ECO:0000256" key="17">
    <source>
        <dbReference type="ARBA" id="ARBA00071816"/>
    </source>
</evidence>
<keyword evidence="5" id="KW-0493">Microtubule</keyword>
<feature type="coiled-coil region" evidence="20">
    <location>
        <begin position="811"/>
        <end position="871"/>
    </location>
</feature>
<dbReference type="InterPro" id="IPR042219">
    <property type="entry name" value="AAA_lid_11_sf"/>
</dbReference>
<dbReference type="SUPFAM" id="SSF52540">
    <property type="entry name" value="P-loop containing nucleoside triphosphate hydrolases"/>
    <property type="match status" value="4"/>
</dbReference>
<keyword evidence="8" id="KW-0067">ATP-binding</keyword>
<evidence type="ECO:0000256" key="3">
    <source>
        <dbReference type="ARBA" id="ARBA00008887"/>
    </source>
</evidence>
<dbReference type="InterPro" id="IPR041228">
    <property type="entry name" value="Dynein_C"/>
</dbReference>
<comment type="subunit">
    <text evidence="16">The dynein complex consists of at least two heavy chains and a number of intermediate and light chains.</text>
</comment>
<dbReference type="SMART" id="SM00382">
    <property type="entry name" value="AAA"/>
    <property type="match status" value="2"/>
</dbReference>
<dbReference type="FunFam" id="1.20.58.1120:FF:000005">
    <property type="entry name" value="Dynein, axonemal, heavy chain 12"/>
    <property type="match status" value="1"/>
</dbReference>
<keyword evidence="11 20" id="KW-0175">Coiled coil</keyword>
<dbReference type="Pfam" id="PF17852">
    <property type="entry name" value="Dynein_AAA_lid"/>
    <property type="match status" value="1"/>
</dbReference>
<dbReference type="FunFam" id="3.40.50.300:FF:001328">
    <property type="entry name" value="Dynein heavy chain 6, axonemal"/>
    <property type="match status" value="1"/>
</dbReference>
<dbReference type="Gene3D" id="3.40.50.300">
    <property type="entry name" value="P-loop containing nucleotide triphosphate hydrolases"/>
    <property type="match status" value="5"/>
</dbReference>
<dbReference type="FunFam" id="1.10.472.130:FF:000005">
    <property type="entry name" value="Dynein axonemal heavy chain 7"/>
    <property type="match status" value="1"/>
</dbReference>
<dbReference type="Pfam" id="PF12781">
    <property type="entry name" value="AAA_9"/>
    <property type="match status" value="1"/>
</dbReference>
<evidence type="ECO:0000256" key="13">
    <source>
        <dbReference type="ARBA" id="ARBA00023175"/>
    </source>
</evidence>
<evidence type="ECO:0000256" key="15">
    <source>
        <dbReference type="ARBA" id="ARBA00023273"/>
    </source>
</evidence>
<keyword evidence="7" id="KW-0547">Nucleotide-binding</keyword>
<dbReference type="GO" id="GO:0045505">
    <property type="term" value="F:dynein intermediate chain binding"/>
    <property type="evidence" value="ECO:0007669"/>
    <property type="project" value="InterPro"/>
</dbReference>
<dbReference type="Gene3D" id="1.20.1270.280">
    <property type="match status" value="1"/>
</dbReference>
<dbReference type="GO" id="GO:0003341">
    <property type="term" value="P:cilium movement"/>
    <property type="evidence" value="ECO:0007669"/>
    <property type="project" value="UniProtKB-ARBA"/>
</dbReference>
<keyword evidence="23" id="KW-1185">Reference proteome</keyword>
<dbReference type="Gene3D" id="1.20.920.20">
    <property type="match status" value="1"/>
</dbReference>
<dbReference type="Gene3D" id="1.20.140.100">
    <property type="entry name" value="Dynein heavy chain, N-terminal domain 2"/>
    <property type="match status" value="1"/>
</dbReference>
<dbReference type="InterPro" id="IPR013602">
    <property type="entry name" value="Dynein_heavy_linker"/>
</dbReference>
<evidence type="ECO:0000313" key="24">
    <source>
        <dbReference type="RefSeq" id="XP_055882501.1"/>
    </source>
</evidence>
<dbReference type="InterPro" id="IPR026983">
    <property type="entry name" value="DHC"/>
</dbReference>
<dbReference type="FunFam" id="3.40.50.300:FF:000063">
    <property type="entry name" value="dynein heavy chain 6, axonemal"/>
    <property type="match status" value="1"/>
</dbReference>
<dbReference type="Gene3D" id="1.10.8.1220">
    <property type="match status" value="1"/>
</dbReference>
<dbReference type="FunFam" id="3.40.50.300:FF:000153">
    <property type="entry name" value="Dynein axonemal heavy chain 1"/>
    <property type="match status" value="1"/>
</dbReference>
<feature type="region of interest" description="Disordered" evidence="21">
    <location>
        <begin position="179"/>
        <end position="201"/>
    </location>
</feature>
<name>A0A9W3A5Q9_BIOGL</name>
<evidence type="ECO:0000256" key="16">
    <source>
        <dbReference type="ARBA" id="ARBA00062885"/>
    </source>
</evidence>
<dbReference type="Gene3D" id="3.20.180.20">
    <property type="entry name" value="Dynein heavy chain, N-terminal domain 2"/>
    <property type="match status" value="1"/>
</dbReference>
<evidence type="ECO:0000256" key="12">
    <source>
        <dbReference type="ARBA" id="ARBA00023069"/>
    </source>
</evidence>
<dbReference type="Gene3D" id="1.10.8.720">
    <property type="entry name" value="Region D6 of dynein motor"/>
    <property type="match status" value="1"/>
</dbReference>
<dbReference type="GO" id="GO:0031514">
    <property type="term" value="C:motile cilium"/>
    <property type="evidence" value="ECO:0007669"/>
    <property type="project" value="UniProtKB-SubCell"/>
</dbReference>
<dbReference type="Pfam" id="PF12777">
    <property type="entry name" value="MT"/>
    <property type="match status" value="1"/>
</dbReference>
<evidence type="ECO:0000256" key="7">
    <source>
        <dbReference type="ARBA" id="ARBA00022741"/>
    </source>
</evidence>
<proteinExistence type="inferred from homology"/>
<dbReference type="Pfam" id="PF17857">
    <property type="entry name" value="AAA_lid_1"/>
    <property type="match status" value="1"/>
</dbReference>
<dbReference type="Pfam" id="PF18199">
    <property type="entry name" value="Dynein_C"/>
    <property type="match status" value="1"/>
</dbReference>
<dbReference type="InterPro" id="IPR041466">
    <property type="entry name" value="Dynein_AAA5_ext"/>
</dbReference>
<accession>A0A9W3A5Q9</accession>
<dbReference type="FunFam" id="3.40.50.300:FF:002141">
    <property type="entry name" value="Dynein heavy chain"/>
    <property type="match status" value="1"/>
</dbReference>
<dbReference type="InterPro" id="IPR043157">
    <property type="entry name" value="Dynein_AAA1S"/>
</dbReference>
<dbReference type="InterPro" id="IPR035699">
    <property type="entry name" value="AAA_6"/>
</dbReference>
<dbReference type="GeneID" id="106056532"/>
<dbReference type="Gene3D" id="1.20.920.30">
    <property type="match status" value="1"/>
</dbReference>
<dbReference type="Proteomes" id="UP001165740">
    <property type="component" value="Chromosome 4"/>
</dbReference>
<sequence length="4201" mass="482517">MPYKQFHRASVSQPNEFELQHRPPHINHLPPLSAPWPALSETPKIVEQGSYTKAVPVKQKKLVRGVSDCIGSNYSPRAAHLTTSHIYETTKQAYTTEETYFLSPRRSTVSLNSSNGHPSWTSPLTKSNNSLGHSILVDATSFRVISETKKTADSFNQPAPEDVIIKHGDSLLLEIKEEEDNDDQSHLNQRNGNLADNTPRTWSSVPMETVIEADFHEYSSDHDEEEEMKTLQEMILVDVPNHDNHTQECLDVKFPPWYFSTHGLSRPSTPAEEERERYFLLAEKAIDPNMVGPITKETLEGIYHFVPRSIRAKFPNASRAFLKEMDFDYRASVRRAILDYILLDQAEQQRLGLLLPLKPSNLAGRDGFPWHENVQEARHIIEKNLFVTHPIMRIILYDFHVRFNDFRLIDINDLKKLMPVTMEEFLNHVKVSSSSAAETLQKVWLSDCCNLIDEMRDEIEAWMPVDTESRITMMEHFFNSVASLMSVLLRQIVEKSIQDLVSLIENYSEGNMYEGTYDITTTIGLPNTLHPIKIFLKEDVHNSTLQFSPSIPEICDFFCLIVDTIISSVQKLSRIEQKLFQDVEDTRTILSVEVEEEIVEAAKDRIRSVMLANSHGPKKYKSVYETFKYLYTKETESQVQHYVTGDHPLKEYRTVIEKLKQMAWDIGSLPVYIPLHLFLLDCTHINQWLVDTARRFINTMVGKVTETNNKFDRQICFEYDAIVKRCSYQAENTRELVQLQDYVESLKVVQLLQLKTKLEIAAENLIFLMEYAYLPKEDINLHNTTFTWPQRIIPIINSTETKLQREHDLACNKLKEKKKQFEILLSEYSKKVKDFGMKDRMSESEKYVTELEDIAMRIEEFQAKKVEINQEEQMLDLDIQTEYNQIDDIRARKEPFEKLWTTAVHFQQVHDKWMNGPFLEVNAEDVEEGVQTLWRTAYKLTKVFSHSDMKGPLRVSATIKAKLEKFKINMPLITALCNPGIKQRHWDLMSQKTGFDITPKKDTPLQEVLQLGLEKYLEELAGISSQASKEYALEKALKRMKDEWEVMQFTFVQYKDSGVNILSSFDDILVLLEDHTVKTMTMKGSPFIKPFEEEINKWDLLLHRMKSILDSWLRVQSAWLYLEPIFGSQDIRNQIPVEGKMFEEVDGHWRDIMLKSVQNTKALVVVSQEAMLEKLQQSESKLDDIQRGLNDYLEKKRLFFPRFFFLSNDELLEILSETKDPLRVQPHLKKCFEGIACLTFDVNKVILAMESAEKERVNFTMKIIPADAQGLVERWLQQVEQVMKMSLKEEMGKAVKAYSLTKRGEWVLQWPGQIVLAASQIHWTAEVTQAIRFGGLKAYLARSNKQVEEIVEMVRGKLTKMARITLGALIVIDVHARDVISNLLHTTSPDDFSWISQLRYYFKDSVCNVQMITTQVAYCYEYLGNTGRLVITPLTDRCYRTLMGALLLNLGGAPEGPAGTGKTETSKDLAKAVAKQCVVFNCSDGLDYKAMGKFFKGLAQSGAWACFDEFNRIELEVLSVIAQQVQTIQRAIMDKAGTFVFEGTEISLDPTCTIFITMNPGYAGRAELPDNLKVLFRTVAMMVPDYAMIAEISLYSNGFVNSRSLALKIVATYRLCSEQLSSQHHYDYGMRAVKSVLTAAGNLKLKYPEQEEDVLVLRSICDVNLPKFLSDDLELFKGIISDLFPDISLPEPDYRCLEEVLVERIKETNLQCVPWFISKIIQIYEMIQVRHGLMIVGDPLGGKTSAFKTLASSLGNLHRKGLMEENLVIYNIINPKAITMGQLYGRFDPVSHEWTDGVLANTFRQHASDSSPSRKWIVFDGPVDAIWIENMNTVLDDNKKLCLMSGEIIQMNSTQNMIFEPQDLEQASPATVSRCGMIYMDPSQLGWEPFIASWLATELPSVLKKEQRDMIKLLFDWILPPCLNFVMKSCKHILQLQQLHYVVCLLKMYSCLMEEVKKLGKDDEDDDNFVVGDMDKEETEADSTVPVGASEKKLEEERTNMLVAYFLFSVVWSLGSTLDNDSRIKFDEFFRELCDMEASKDKFPKPKDLKFPRAVLIPKKGLIYDHVFVRKQFGSWSTWASQVQSANIDDKTQVNSLIISTVETERQRYFLKLFLPKDFPLLFVGPTGTGKSAITNSYLLELPRDKYVINNINFSAQTTANQTQDIIFSKLERRKKDIYGPTVGKKMCIFVDDLNMPAKEKYGAQPPIEILRQWIDHGFWYDRKDTSKLRLVDIVMVSAMAPPGGGRNTVTPRFLRHFNIITIESFSEDTMKNIFTPIVDWHFKSFETAQRKYSRIIIASTMEVYLSAVMNFLPTPSKSHYLFNLRDLSRVVQGILLLQPRLVPPGLEGNQKIARLWIHEVYRVFCDRLVDEEDRNQFFRIIKHCVELQFKEKLNTLFSHIVEPGKLIVDEDIRSLIFGDFISKSKGNECLYDEIQNLEELKRTVEHYLEDFNLTSKTPMDLVIFHFAIEHISRISRVLKQPNGHCLLVGVGGTGRQSVTRLAAFISDFELFQIEITKNYSMNEWREDIRKMMRRTGDLGVSTVFLFGDHQIKDESFLEDINMMLNTGDIPNLFENEERLEIIEKMQTLCQKENIQIEFTPLNMYNKFIERIRHHLHIVLAFSPIGEAFRNRLRMFPSLINCCTIDWFKAWPEDALEMVANKFLDDVEMSTEIRSETVTMCKHFHESVRALSQKYYEEMRRVNYVTPTCYLELIKTFKTLLGKQRLQILTLKNRYNVGLEKLQFSEGQINVMQTELLELQPKLIETSQETEELISIIERETIEVEDIKRIVEVDEAVANKAAQEAEAIKMDCEEKLSIAMPAMNAAVSALDTLKQNDITIVKTMSNPPSGVKLVMESICIMKGIKPEKKTDPNGKQFEDYWPAAKKMLGDLKFLESLKEYDKDHIPAPIIKKIRDKYITNKDFDPSIIKNVSSACEGLCKWVKAIDVYDSVVKVVAPKRESLIAAEAVLNEQMEKLKVKQAELKGVTDKLQTLNDHLAQKQIEKQNLEDNIEMTKIKIDRANKLINGLGGEKDRWTQNVDQLSATYDNIIGDVLLSAGIVAYLGAFILDFRQSCIQGWYQLCQHKNIPVSELFSLSNTLGDPVKIRDWQIAGLPADQYSVDNAIIVTFSNRWPLMIDPQSQANKWVKNMERANKLEVIKLSNPNFLRTLENCIQFGNPCLLENIGEELDPILESVLLRQTFKQNNMEYIRLGDSLIEYSQDFKFYITTCLRNPHYLPEVSVKVTLINFMITPAGLEDQLLGLVAAKEKPDLEEKKNNLILESAHNRHQLKDIEDKILEVLSMSKGNILEDETAIEILSSSKALSIEISEKQKIATKTEEEIDVTRNGYKPVAKHGSILFFTISDLANIDPMYQYSLAWFIHLYLQSISHSDHSTVLEERIQNLNSHFTYSIYKNVCRSLFEKDKLLYSFLLCIGLARGRGEVDGQEWRFLLTGGVALENPFSNPAPSWLSDKSWSEIVRASQLPAFKGFMEMVQNSPNKWKSLYDSASPQEEKYTQLFGSSLTKLQELIVLRCLRPDKMIPAIQNFIVGQMGQKYIEPPTFDLSLCYEDSSFFSPLIFVLSPGADPMASLYRFAEEKGMLPASGAQSVTDTNLNSGQELLKDIGEGKARNKLQTISLGQGQGPIAERLILEAAESGTWVVLQNCHLAASWLPELERICETILTDADVTRDTFRLWLTSYPSSIFPVSVLQNGVKMTNEPPKGLRANLLRSYLNDPISNTEFFNSSNKPQVFRKLLFGLCFFHALVQERRKFGPLGWNIPYEFNESDLRVSVQQLQMFINKYEKTPLEALIYLTGECNYGGRVTDDLDRRLLLSLLKIFYCRNTIEDEQYRFSDSGLYYVTVEGTYEHSLEYIRSLPLVPHPEVFGLHENADISKDQQETQLLFESIVLTLPRQTSGGGKSSQEMIKELAQDILQKIPQKFNLEEIQVKYKVNYMESMNTVLIQELIRFNNLIHVIRNSLQDICKAIKGLVVMSNELEDVFDSMMVGKVPSMWLAKSYPSLKPLGSYVTDLISRLAFFKEWINGGTPTIFWISGFYFTQSFLTGVLQNYARRFKIPIDHLNFEFEVTKYETSVPQKPANGAYIRGLFMEGARWSRQDHVIAESLPKILYDQVPIIWLKPCERSKLVEKSYYSCPVYKTSARRGVLSTTGHSTNYVLTMTLPSDKPESHWINRGVALLCQLDD</sequence>
<evidence type="ECO:0000256" key="6">
    <source>
        <dbReference type="ARBA" id="ARBA00022737"/>
    </source>
</evidence>
<dbReference type="OrthoDB" id="5593012at2759"/>
<comment type="subcellular location">
    <subcellularLocation>
        <location evidence="1">Cell projection</location>
        <location evidence="1">Cilium</location>
        <location evidence="1">Flagellum</location>
    </subcellularLocation>
    <subcellularLocation>
        <location evidence="2">Cytoplasm</location>
        <location evidence="2">Cytoskeleton</location>
        <location evidence="2">Cilium axoneme</location>
    </subcellularLocation>
</comment>
<reference evidence="24" key="1">
    <citation type="submission" date="2025-08" db="UniProtKB">
        <authorList>
            <consortium name="RefSeq"/>
        </authorList>
    </citation>
    <scope>IDENTIFICATION</scope>
</reference>
<evidence type="ECO:0000256" key="2">
    <source>
        <dbReference type="ARBA" id="ARBA00004430"/>
    </source>
</evidence>
<dbReference type="FunFam" id="1.10.8.710:FF:000004">
    <property type="entry name" value="Dynein axonemal heavy chain 6"/>
    <property type="match status" value="1"/>
</dbReference>
<evidence type="ECO:0000313" key="23">
    <source>
        <dbReference type="Proteomes" id="UP001165740"/>
    </source>
</evidence>
<dbReference type="GO" id="GO:0005524">
    <property type="term" value="F:ATP binding"/>
    <property type="evidence" value="ECO:0007669"/>
    <property type="project" value="UniProtKB-KW"/>
</dbReference>
<dbReference type="GO" id="GO:0005858">
    <property type="term" value="C:axonemal dynein complex"/>
    <property type="evidence" value="ECO:0007669"/>
    <property type="project" value="UniProtKB-ARBA"/>
</dbReference>
<dbReference type="FunFam" id="3.20.180.20:FF:000003">
    <property type="entry name" value="Dynein heavy chain 12, axonemal"/>
    <property type="match status" value="1"/>
</dbReference>
<feature type="coiled-coil region" evidence="20">
    <location>
        <begin position="2962"/>
        <end position="3024"/>
    </location>
</feature>
<evidence type="ECO:0000256" key="18">
    <source>
        <dbReference type="ARBA" id="ARBA00078543"/>
    </source>
</evidence>
<evidence type="ECO:0000256" key="21">
    <source>
        <dbReference type="SAM" id="MobiDB-lite"/>
    </source>
</evidence>
<evidence type="ECO:0000256" key="19">
    <source>
        <dbReference type="ARBA" id="ARBA00082102"/>
    </source>
</evidence>